<evidence type="ECO:0000313" key="2">
    <source>
        <dbReference type="WBParaSite" id="JU765_v2.g15226.t1"/>
    </source>
</evidence>
<proteinExistence type="predicted"/>
<accession>A0AC34QD18</accession>
<dbReference type="WBParaSite" id="JU765_v2.g15226.t1">
    <property type="protein sequence ID" value="JU765_v2.g15226.t1"/>
    <property type="gene ID" value="JU765_v2.g15226"/>
</dbReference>
<name>A0AC34QD18_9BILA</name>
<organism evidence="1 2">
    <name type="scientific">Panagrolaimus sp. JU765</name>
    <dbReference type="NCBI Taxonomy" id="591449"/>
    <lineage>
        <taxon>Eukaryota</taxon>
        <taxon>Metazoa</taxon>
        <taxon>Ecdysozoa</taxon>
        <taxon>Nematoda</taxon>
        <taxon>Chromadorea</taxon>
        <taxon>Rhabditida</taxon>
        <taxon>Tylenchina</taxon>
        <taxon>Panagrolaimomorpha</taxon>
        <taxon>Panagrolaimoidea</taxon>
        <taxon>Panagrolaimidae</taxon>
        <taxon>Panagrolaimus</taxon>
    </lineage>
</organism>
<reference evidence="2" key="1">
    <citation type="submission" date="2022-11" db="UniProtKB">
        <authorList>
            <consortium name="WormBaseParasite"/>
        </authorList>
    </citation>
    <scope>IDENTIFICATION</scope>
</reference>
<dbReference type="Proteomes" id="UP000887576">
    <property type="component" value="Unplaced"/>
</dbReference>
<sequence length="756" mass="86031">MKLSNCLLLCLFEASLFLLWSVAVDNSSLSSNSTFLAAESVVQQIGDKLQFLNDGSVQLNVDSGFFLEVFAAKGDDKALIFCFKAKKAKSSIEKCPEHYCQLLVQFTEITDMPDVGFSVYVLLGNVARAIEHANHVKIEIHENIMILNNGTLTSTNCTWDKQIGFLEAKLFRKNLKMVYLKNATAFMPKNNTTNSTSETAVATAVEITGGKLAGVIIAGIVGVVLVIGGIGGIIYYCKHKKGDENKKGVALKPEEMASTRSSTKTAIEMEGNKVEQHATTAPVVQDAAVQEVPTTNTEEKKSEEKDKQEEKVKPEEIKQKEVKQEVKQDDVKPNVFIGRKNKMKNEHLYLYEYNPRNDHSHNIVEKQTYFTEVFQNMKMGLKIMEYGFKKTEQLQISTTFQKSWKENFHNEWFTPVKIVNLDFFFYFHGLGILQNHETNAIVSIFNCYGHFQELEQKIFTSFEDFKEYIKKIRSEKSFLKELEITRGNFTEQLKMADMEKMSLSRQLLIIYTLFKDVFNCFEMSINNPIIFLAPPSVLFVLALKKKMEEKFLIELYFLMIYRGAQAFPHIGAIDSLQKQFPLGALAYCFYIQDKCRFSDYEQAENVVLAAKKTISYSKDNFESKVNLQIEKAKEAIEPLIASMYKINIVKDESATTPRKQTKEFTSKTKPNTKGDVTQQNITVDKTQTKISTEQDKKTKESKITVDRTQNEENDKSLKLEGTNQKESTTKGKTTTKNQSTDQNVKNKDVDPTQGTQ</sequence>
<evidence type="ECO:0000313" key="1">
    <source>
        <dbReference type="Proteomes" id="UP000887576"/>
    </source>
</evidence>
<protein>
    <submittedName>
        <fullName evidence="2">Uncharacterized protein</fullName>
    </submittedName>
</protein>